<keyword evidence="1" id="KW-0238">DNA-binding</keyword>
<evidence type="ECO:0000256" key="1">
    <source>
        <dbReference type="ARBA" id="ARBA00023125"/>
    </source>
</evidence>
<evidence type="ECO:0000256" key="2">
    <source>
        <dbReference type="SAM" id="MobiDB-lite"/>
    </source>
</evidence>
<gene>
    <name evidence="4" type="ORF">QE152_g40735</name>
</gene>
<comment type="caution">
    <text evidence="4">The sequence shown here is derived from an EMBL/GenBank/DDBJ whole genome shotgun (WGS) entry which is preliminary data.</text>
</comment>
<reference evidence="4 5" key="1">
    <citation type="journal article" date="2024" name="BMC Genomics">
        <title>De novo assembly and annotation of Popillia japonica's genome with initial clues to its potential as an invasive pest.</title>
        <authorList>
            <person name="Cucini C."/>
            <person name="Boschi S."/>
            <person name="Funari R."/>
            <person name="Cardaioli E."/>
            <person name="Iannotti N."/>
            <person name="Marturano G."/>
            <person name="Paoli F."/>
            <person name="Bruttini M."/>
            <person name="Carapelli A."/>
            <person name="Frati F."/>
            <person name="Nardi F."/>
        </authorList>
    </citation>
    <scope>NUCLEOTIDE SEQUENCE [LARGE SCALE GENOMIC DNA]</scope>
    <source>
        <strain evidence="4">DMR45628</strain>
    </source>
</reference>
<dbReference type="GO" id="GO:0003677">
    <property type="term" value="F:DNA binding"/>
    <property type="evidence" value="ECO:0007669"/>
    <property type="project" value="UniProtKB-KW"/>
</dbReference>
<feature type="domain" description="HTH CENPB-type" evidence="3">
    <location>
        <begin position="1"/>
        <end position="31"/>
    </location>
</feature>
<evidence type="ECO:0000313" key="4">
    <source>
        <dbReference type="EMBL" id="KAK9674976.1"/>
    </source>
</evidence>
<proteinExistence type="predicted"/>
<protein>
    <recommendedName>
        <fullName evidence="3">HTH CENPB-type domain-containing protein</fullName>
    </recommendedName>
</protein>
<accession>A0AAW1HFK0</accession>
<name>A0AAW1HFK0_POPJA</name>
<dbReference type="EMBL" id="JASPKY010001353">
    <property type="protein sequence ID" value="KAK9674976.1"/>
    <property type="molecule type" value="Genomic_DNA"/>
</dbReference>
<organism evidence="4 5">
    <name type="scientific">Popillia japonica</name>
    <name type="common">Japanese beetle</name>
    <dbReference type="NCBI Taxonomy" id="7064"/>
    <lineage>
        <taxon>Eukaryota</taxon>
        <taxon>Metazoa</taxon>
        <taxon>Ecdysozoa</taxon>
        <taxon>Arthropoda</taxon>
        <taxon>Hexapoda</taxon>
        <taxon>Insecta</taxon>
        <taxon>Pterygota</taxon>
        <taxon>Neoptera</taxon>
        <taxon>Endopterygota</taxon>
        <taxon>Coleoptera</taxon>
        <taxon>Polyphaga</taxon>
        <taxon>Scarabaeiformia</taxon>
        <taxon>Scarabaeidae</taxon>
        <taxon>Rutelinae</taxon>
        <taxon>Popillia</taxon>
    </lineage>
</organism>
<dbReference type="AlphaFoldDB" id="A0AAW1HFK0"/>
<feature type="region of interest" description="Disordered" evidence="2">
    <location>
        <begin position="60"/>
        <end position="81"/>
    </location>
</feature>
<keyword evidence="5" id="KW-1185">Reference proteome</keyword>
<dbReference type="Proteomes" id="UP001458880">
    <property type="component" value="Unassembled WGS sequence"/>
</dbReference>
<dbReference type="PROSITE" id="PS51253">
    <property type="entry name" value="HTH_CENPB"/>
    <property type="match status" value="1"/>
</dbReference>
<evidence type="ECO:0000259" key="3">
    <source>
        <dbReference type="PROSITE" id="PS51253"/>
    </source>
</evidence>
<dbReference type="InterPro" id="IPR006600">
    <property type="entry name" value="HTH_CenpB_DNA-bd_dom"/>
</dbReference>
<sequence>MNEKLGGSSVLKASTDWLKNFKSRHGIRKLEIQGGSDILNHVQESQNIIEYDNEDVELEEMGNGPTHEQAFIGRNGKWTNP</sequence>
<evidence type="ECO:0000313" key="5">
    <source>
        <dbReference type="Proteomes" id="UP001458880"/>
    </source>
</evidence>